<dbReference type="SUPFAM" id="SSF103473">
    <property type="entry name" value="MFS general substrate transporter"/>
    <property type="match status" value="1"/>
</dbReference>
<keyword evidence="10" id="KW-1185">Reference proteome</keyword>
<evidence type="ECO:0000256" key="7">
    <source>
        <dbReference type="SAM" id="Phobius"/>
    </source>
</evidence>
<dbReference type="InterPro" id="IPR036259">
    <property type="entry name" value="MFS_trans_sf"/>
</dbReference>
<feature type="transmembrane region" description="Helical" evidence="7">
    <location>
        <begin position="500"/>
        <end position="521"/>
    </location>
</feature>
<dbReference type="AlphaFoldDB" id="A0AA36N7W6"/>
<feature type="compositionally biased region" description="Basic and acidic residues" evidence="6">
    <location>
        <begin position="241"/>
        <end position="253"/>
    </location>
</feature>
<dbReference type="EMBL" id="CAUJNA010002635">
    <property type="protein sequence ID" value="CAJ1393711.1"/>
    <property type="molecule type" value="Genomic_DNA"/>
</dbReference>
<gene>
    <name evidence="9" type="ORF">EVOR1521_LOCUS18522</name>
</gene>
<feature type="transmembrane region" description="Helical" evidence="7">
    <location>
        <begin position="381"/>
        <end position="399"/>
    </location>
</feature>
<organism evidence="9 10">
    <name type="scientific">Effrenium voratum</name>
    <dbReference type="NCBI Taxonomy" id="2562239"/>
    <lineage>
        <taxon>Eukaryota</taxon>
        <taxon>Sar</taxon>
        <taxon>Alveolata</taxon>
        <taxon>Dinophyceae</taxon>
        <taxon>Suessiales</taxon>
        <taxon>Symbiodiniaceae</taxon>
        <taxon>Effrenium</taxon>
    </lineage>
</organism>
<keyword evidence="3 7" id="KW-0812">Transmembrane</keyword>
<feature type="compositionally biased region" description="Low complexity" evidence="6">
    <location>
        <begin position="267"/>
        <end position="277"/>
    </location>
</feature>
<feature type="transmembrane region" description="Helical" evidence="7">
    <location>
        <begin position="447"/>
        <end position="474"/>
    </location>
</feature>
<feature type="transmembrane region" description="Helical" evidence="7">
    <location>
        <begin position="21"/>
        <end position="45"/>
    </location>
</feature>
<evidence type="ECO:0000313" key="10">
    <source>
        <dbReference type="Proteomes" id="UP001178507"/>
    </source>
</evidence>
<feature type="transmembrane region" description="Helical" evidence="7">
    <location>
        <begin position="153"/>
        <end position="172"/>
    </location>
</feature>
<evidence type="ECO:0000256" key="4">
    <source>
        <dbReference type="ARBA" id="ARBA00022989"/>
    </source>
</evidence>
<dbReference type="PROSITE" id="PS50850">
    <property type="entry name" value="MFS"/>
    <property type="match status" value="1"/>
</dbReference>
<evidence type="ECO:0000313" key="9">
    <source>
        <dbReference type="EMBL" id="CAJ1393711.1"/>
    </source>
</evidence>
<dbReference type="PANTHER" id="PTHR23504:SF15">
    <property type="entry name" value="MAJOR FACILITATOR SUPERFAMILY (MFS) PROFILE DOMAIN-CONTAINING PROTEIN"/>
    <property type="match status" value="1"/>
</dbReference>
<evidence type="ECO:0000259" key="8">
    <source>
        <dbReference type="PROSITE" id="PS50850"/>
    </source>
</evidence>
<dbReference type="InterPro" id="IPR020846">
    <property type="entry name" value="MFS_dom"/>
</dbReference>
<keyword evidence="5 7" id="KW-0472">Membrane</keyword>
<keyword evidence="4 7" id="KW-1133">Transmembrane helix</keyword>
<feature type="region of interest" description="Disordered" evidence="6">
    <location>
        <begin position="223"/>
        <end position="281"/>
    </location>
</feature>
<feature type="transmembrane region" description="Helical" evidence="7">
    <location>
        <begin position="192"/>
        <end position="215"/>
    </location>
</feature>
<comment type="subcellular location">
    <subcellularLocation>
        <location evidence="1">Membrane</location>
        <topology evidence="1">Multi-pass membrane protein</topology>
    </subcellularLocation>
</comment>
<feature type="domain" description="Major facilitator superfamily (MFS) profile" evidence="8">
    <location>
        <begin position="19"/>
        <end position="528"/>
    </location>
</feature>
<evidence type="ECO:0000256" key="2">
    <source>
        <dbReference type="ARBA" id="ARBA00022448"/>
    </source>
</evidence>
<dbReference type="Proteomes" id="UP001178507">
    <property type="component" value="Unassembled WGS sequence"/>
</dbReference>
<evidence type="ECO:0000256" key="3">
    <source>
        <dbReference type="ARBA" id="ARBA00022692"/>
    </source>
</evidence>
<comment type="caution">
    <text evidence="9">The sequence shown here is derived from an EMBL/GenBank/DDBJ whole genome shotgun (WGS) entry which is preliminary data.</text>
</comment>
<dbReference type="InterPro" id="IPR011701">
    <property type="entry name" value="MFS"/>
</dbReference>
<reference evidence="9" key="1">
    <citation type="submission" date="2023-08" db="EMBL/GenBank/DDBJ databases">
        <authorList>
            <person name="Chen Y."/>
            <person name="Shah S."/>
            <person name="Dougan E. K."/>
            <person name="Thang M."/>
            <person name="Chan C."/>
        </authorList>
    </citation>
    <scope>NUCLEOTIDE SEQUENCE</scope>
</reference>
<keyword evidence="2" id="KW-0813">Transport</keyword>
<feature type="transmembrane region" description="Helical" evidence="7">
    <location>
        <begin position="112"/>
        <end position="132"/>
    </location>
</feature>
<protein>
    <recommendedName>
        <fullName evidence="8">Major facilitator superfamily (MFS) profile domain-containing protein</fullName>
    </recommendedName>
</protein>
<evidence type="ECO:0000256" key="5">
    <source>
        <dbReference type="ARBA" id="ARBA00023136"/>
    </source>
</evidence>
<feature type="transmembrane region" description="Helical" evidence="7">
    <location>
        <begin position="57"/>
        <end position="75"/>
    </location>
</feature>
<dbReference type="GO" id="GO:0022857">
    <property type="term" value="F:transmembrane transporter activity"/>
    <property type="evidence" value="ECO:0007669"/>
    <property type="project" value="InterPro"/>
</dbReference>
<accession>A0AA36N7W6</accession>
<name>A0AA36N7W6_9DINO</name>
<dbReference type="Pfam" id="PF07690">
    <property type="entry name" value="MFS_1"/>
    <property type="match status" value="1"/>
</dbReference>
<dbReference type="PANTHER" id="PTHR23504">
    <property type="entry name" value="MAJOR FACILITATOR SUPERFAMILY DOMAIN-CONTAINING PROTEIN 10"/>
    <property type="match status" value="1"/>
</dbReference>
<evidence type="ECO:0000256" key="1">
    <source>
        <dbReference type="ARBA" id="ARBA00004141"/>
    </source>
</evidence>
<dbReference type="GO" id="GO:0016020">
    <property type="term" value="C:membrane"/>
    <property type="evidence" value="ECO:0007669"/>
    <property type="project" value="UniProtKB-SubCell"/>
</dbReference>
<feature type="transmembrane region" description="Helical" evidence="7">
    <location>
        <begin position="87"/>
        <end position="106"/>
    </location>
</feature>
<feature type="transmembrane region" description="Helical" evidence="7">
    <location>
        <begin position="411"/>
        <end position="435"/>
    </location>
</feature>
<dbReference type="Gene3D" id="1.20.1250.20">
    <property type="entry name" value="MFS general substrate transporter like domains"/>
    <property type="match status" value="1"/>
</dbReference>
<proteinExistence type="predicted"/>
<feature type="transmembrane region" description="Helical" evidence="7">
    <location>
        <begin position="306"/>
        <end position="326"/>
    </location>
</feature>
<evidence type="ECO:0000256" key="6">
    <source>
        <dbReference type="SAM" id="MobiDB-lite"/>
    </source>
</evidence>
<sequence length="545" mass="57687">MTRPCGNDGDSCGPFPNVASLAAAYVAFSSVLTVPVLFPLVGFMVLEFGVAERKEDAGYMAGFLASCFMIGRTLSAAPCGLVADRHGVVRVLLFCTLASSLGTILVGLVETYWAAVALRIATGLANPIVALLKGLMPNLVPHHQQHRAMSMLTAQWQFGLIVGPALSGYLAYPCGHEHPLGQEERGLMCTRPFLLPTLFCGLLQLSGILPLLSILRPAARKALPQSPRAKPPVAVLGKAMPSRDRKRYDRLEEPEVEDTCDAKAAADSEPASPSPTDTVPDREDVLAANEEPDGCGWNLVRLPNCALLLFLYCFVSMMQSTLQELASLLVMTPDHAGGLGGSTSDIGAVFTAVGGSGLLFQLTLGPALVERMGLVRSFQAGMYLSGVFALLMPMVPFAMQAQGLSMSWQKGGLTAVMICRGFSDYLTFTGVFVLINNCVPTYGRCRINGLAMSLASTFKALGPAVGTVVFAWSINSAKTPDSVLNGLLASIFSPEVALRAGAPLVFILVSLGTLAGAFFGARAVPVWAAEPYDLQATSRPDALPR</sequence>
<feature type="transmembrane region" description="Helical" evidence="7">
    <location>
        <begin position="346"/>
        <end position="369"/>
    </location>
</feature>